<evidence type="ECO:0000313" key="3">
    <source>
        <dbReference type="EMBL" id="RSO59534.1"/>
    </source>
</evidence>
<gene>
    <name evidence="3" type="ORF">EA756_03540</name>
    <name evidence="2" type="ORF">I6M64_07835</name>
</gene>
<dbReference type="AlphaFoldDB" id="A0A1V0K7G7"/>
<comment type="caution">
    <text evidence="3">The sequence shown here is derived from an EMBL/GenBank/DDBJ whole genome shotgun (WGS) entry which is preliminary data.</text>
</comment>
<dbReference type="EMBL" id="JADWNO010000004">
    <property type="protein sequence ID" value="MBJ8437228.1"/>
    <property type="molecule type" value="Genomic_DNA"/>
</dbReference>
<dbReference type="PROSITE" id="PS51257">
    <property type="entry name" value="PROKAR_LIPOPROTEIN"/>
    <property type="match status" value="1"/>
</dbReference>
<evidence type="ECO:0000313" key="4">
    <source>
        <dbReference type="Proteomes" id="UP000276905"/>
    </source>
</evidence>
<dbReference type="Proteomes" id="UP000276905">
    <property type="component" value="Unassembled WGS sequence"/>
</dbReference>
<name>A0A1V0K7G7_9GAMM</name>
<dbReference type="OrthoDB" id="6710064at2"/>
<keyword evidence="5" id="KW-1185">Reference proteome</keyword>
<reference evidence="2 5" key="2">
    <citation type="submission" date="2020-11" db="EMBL/GenBank/DDBJ databases">
        <title>Enhanced detection system for hospital associated transmission using whole genome sequencing surveillance.</title>
        <authorList>
            <person name="Harrison L.H."/>
            <person name="Van Tyne D."/>
            <person name="Marsh J.W."/>
            <person name="Griffith M.P."/>
            <person name="Snyder D.J."/>
            <person name="Cooper V.S."/>
            <person name="Mustapha M."/>
        </authorList>
    </citation>
    <scope>NUCLEOTIDE SEQUENCE [LARGE SCALE GENOMIC DNA]</scope>
    <source>
        <strain evidence="2 5">ACIN00241</strain>
    </source>
</reference>
<proteinExistence type="predicted"/>
<evidence type="ECO:0000313" key="5">
    <source>
        <dbReference type="Proteomes" id="UP000808699"/>
    </source>
</evidence>
<protein>
    <submittedName>
        <fullName evidence="3">Uncharacterized protein</fullName>
    </submittedName>
</protein>
<sequence length="122" mass="13539">MMKKNCLLIIFSLSILTACAPPQNSSTQLADSPIQAVLLDQPDLLNDATNLDISQQMNAADDPSNAQVTILQTEPSPDAVSKTRTEYLLKRDQQIWKIVNKKQSYQCTKGEETTDFQVNPCP</sequence>
<dbReference type="RefSeq" id="WP_079748554.1">
    <property type="nucleotide sequence ID" value="NZ_AVOE01000037.1"/>
</dbReference>
<accession>A0A1V0K7G7</accession>
<evidence type="ECO:0000256" key="1">
    <source>
        <dbReference type="SAM" id="SignalP"/>
    </source>
</evidence>
<organism evidence="3 4">
    <name type="scientific">Acinetobacter lactucae</name>
    <dbReference type="NCBI Taxonomy" id="1785128"/>
    <lineage>
        <taxon>Bacteria</taxon>
        <taxon>Pseudomonadati</taxon>
        <taxon>Pseudomonadota</taxon>
        <taxon>Gammaproteobacteria</taxon>
        <taxon>Moraxellales</taxon>
        <taxon>Moraxellaceae</taxon>
        <taxon>Acinetobacter</taxon>
        <taxon>Acinetobacter calcoaceticus/baumannii complex</taxon>
    </lineage>
</organism>
<feature type="signal peptide" evidence="1">
    <location>
        <begin position="1"/>
        <end position="20"/>
    </location>
</feature>
<reference evidence="3 4" key="1">
    <citation type="submission" date="2018-10" db="EMBL/GenBank/DDBJ databases">
        <title>GWAS and RNA-Seq identify cryptic mechanisms of antimicrobial resistance in Acinetobacter baumannii.</title>
        <authorList>
            <person name="Sahl J.W."/>
        </authorList>
    </citation>
    <scope>NUCLEOTIDE SEQUENCE [LARGE SCALE GENOMIC DNA]</scope>
    <source>
        <strain evidence="3 4">TG41018</strain>
    </source>
</reference>
<dbReference type="EMBL" id="RFES01000002">
    <property type="protein sequence ID" value="RSO59534.1"/>
    <property type="molecule type" value="Genomic_DNA"/>
</dbReference>
<dbReference type="KEGG" id="alc:OTEC02_01750"/>
<dbReference type="Proteomes" id="UP000808699">
    <property type="component" value="Unassembled WGS sequence"/>
</dbReference>
<evidence type="ECO:0000313" key="2">
    <source>
        <dbReference type="EMBL" id="MBJ8437228.1"/>
    </source>
</evidence>
<keyword evidence="1" id="KW-0732">Signal</keyword>
<feature type="chain" id="PRO_5041056352" evidence="1">
    <location>
        <begin position="21"/>
        <end position="122"/>
    </location>
</feature>